<feature type="compositionally biased region" description="Acidic residues" evidence="1">
    <location>
        <begin position="605"/>
        <end position="624"/>
    </location>
</feature>
<feature type="compositionally biased region" description="Basic and acidic residues" evidence="1">
    <location>
        <begin position="46"/>
        <end position="58"/>
    </location>
</feature>
<feature type="compositionally biased region" description="Acidic residues" evidence="1">
    <location>
        <begin position="784"/>
        <end position="797"/>
    </location>
</feature>
<feature type="region of interest" description="Disordered" evidence="1">
    <location>
        <begin position="1"/>
        <end position="71"/>
    </location>
</feature>
<evidence type="ECO:0000313" key="2">
    <source>
        <dbReference type="EMBL" id="KAK4505603.1"/>
    </source>
</evidence>
<feature type="compositionally biased region" description="Acidic residues" evidence="1">
    <location>
        <begin position="527"/>
        <end position="546"/>
    </location>
</feature>
<comment type="caution">
    <text evidence="2">The sequence shown here is derived from an EMBL/GenBank/DDBJ whole genome shotgun (WGS) entry which is preliminary data.</text>
</comment>
<feature type="compositionally biased region" description="Acidic residues" evidence="1">
    <location>
        <begin position="508"/>
        <end position="519"/>
    </location>
</feature>
<feature type="compositionally biased region" description="Polar residues" evidence="1">
    <location>
        <begin position="654"/>
        <end position="663"/>
    </location>
</feature>
<dbReference type="EMBL" id="JAXOVC010000002">
    <property type="protein sequence ID" value="KAK4505603.1"/>
    <property type="molecule type" value="Genomic_DNA"/>
</dbReference>
<feature type="region of interest" description="Disordered" evidence="1">
    <location>
        <begin position="446"/>
        <end position="576"/>
    </location>
</feature>
<feature type="compositionally biased region" description="Basic and acidic residues" evidence="1">
    <location>
        <begin position="149"/>
        <end position="159"/>
    </location>
</feature>
<feature type="compositionally biased region" description="Low complexity" evidence="1">
    <location>
        <begin position="664"/>
        <end position="680"/>
    </location>
</feature>
<feature type="compositionally biased region" description="Basic and acidic residues" evidence="1">
    <location>
        <begin position="487"/>
        <end position="501"/>
    </location>
</feature>
<feature type="compositionally biased region" description="Polar residues" evidence="1">
    <location>
        <begin position="632"/>
        <end position="645"/>
    </location>
</feature>
<feature type="compositionally biased region" description="Basic and acidic residues" evidence="1">
    <location>
        <begin position="460"/>
        <end position="480"/>
    </location>
</feature>
<organism evidence="2 3">
    <name type="scientific">Zasmidium cellare</name>
    <name type="common">Wine cellar mold</name>
    <name type="synonym">Racodium cellare</name>
    <dbReference type="NCBI Taxonomy" id="395010"/>
    <lineage>
        <taxon>Eukaryota</taxon>
        <taxon>Fungi</taxon>
        <taxon>Dikarya</taxon>
        <taxon>Ascomycota</taxon>
        <taxon>Pezizomycotina</taxon>
        <taxon>Dothideomycetes</taxon>
        <taxon>Dothideomycetidae</taxon>
        <taxon>Mycosphaerellales</taxon>
        <taxon>Mycosphaerellaceae</taxon>
        <taxon>Zasmidium</taxon>
    </lineage>
</organism>
<feature type="compositionally biased region" description="Polar residues" evidence="1">
    <location>
        <begin position="769"/>
        <end position="780"/>
    </location>
</feature>
<name>A0ABR0EWZ2_ZASCE</name>
<proteinExistence type="predicted"/>
<feature type="region of interest" description="Disordered" evidence="1">
    <location>
        <begin position="403"/>
        <end position="432"/>
    </location>
</feature>
<feature type="compositionally biased region" description="Polar residues" evidence="1">
    <location>
        <begin position="712"/>
        <end position="721"/>
    </location>
</feature>
<keyword evidence="3" id="KW-1185">Reference proteome</keyword>
<feature type="compositionally biased region" description="Basic and acidic residues" evidence="1">
    <location>
        <begin position="681"/>
        <end position="694"/>
    </location>
</feature>
<protein>
    <submittedName>
        <fullName evidence="2">Uncharacterized protein</fullName>
    </submittedName>
</protein>
<gene>
    <name evidence="2" type="ORF">PRZ48_003566</name>
</gene>
<sequence>MASAFTSLAAPAVEDSMEVSSSPAPGDIFDTDIDIDYGDYSGAAHLTDDERMLEDGDPTRPATATDEMMDDEDHTTTLVEEVMQDDIPLDQNAQPDLDDEELIDYDDDDYPDLDQSFYNDTTLQNTEIGLNVPEPVPEATSHDEAVKQPELFTEEHTGSREPNAPLGESVDTTAAEVLAPEVLSSETQANSNVNTEHAASTFQPKESTVAAEALEPVDEAGPGDELHDEDEAVALEPEQLDSTTSLKARPHLPGTLDTTAHEVPDGPPTPTDTGLHPMTVNFRDYSMPMFKSSKQLDGLLKNDNLASIGLSNLMQDCRKRLQIKLGEGISEDDDIVLVFDRLDLILIEGNSSTFDTSLNEIIDVWQQLHYNDGVQDVPPLTVTLSSQPKFSTSVAKLQKAVNDGQGISSIPDPYAGEDEEHQDVDHEAEPTEEYTIEEGQDFAAGEEEQYEGNEGLQGHEYPEEHEPYQEHEGTELREGYEGTQENYEEHQAHEYPEEGHLDPVNYEEVNENEEYPNPEDFDHYEEAETTAETFDAPEDQNQDEASEEKSEVVKPDSAASSTTVRGDTANDAAGEYKQDLIAYDDDLIEYDSKVDANHDHTATGEYDEDLIDWNDDLIEYDSEPDANHDGANDSSAPLTEQSASAGETEVGHAQNLSNGSEQVPDSAASAKKASDPQSSAVDEKEQAALLHESEELLSYDDDEQPQGEETAAVSNVEQQQDNPDDGLIEYEEENFDEADLIDYDDQDDEQFHTALDLLDGDHTEHGPDESNTTEPSNQPQGPVVDEDDIGYDDEDPVPETTANGSTNSPHGKRSFEDLADDDELTFDDEPEPKKARSD</sequence>
<evidence type="ECO:0000313" key="3">
    <source>
        <dbReference type="Proteomes" id="UP001305779"/>
    </source>
</evidence>
<feature type="compositionally biased region" description="Acidic residues" evidence="1">
    <location>
        <begin position="817"/>
        <end position="830"/>
    </location>
</feature>
<feature type="region of interest" description="Disordered" evidence="1">
    <location>
        <begin position="149"/>
        <end position="168"/>
    </location>
</feature>
<accession>A0ABR0EWZ2</accession>
<dbReference type="Pfam" id="PF10336">
    <property type="entry name" value="DUF2420"/>
    <property type="match status" value="1"/>
</dbReference>
<reference evidence="2 3" key="1">
    <citation type="journal article" date="2023" name="G3 (Bethesda)">
        <title>A chromosome-level genome assembly of Zasmidium syzygii isolated from banana leaves.</title>
        <authorList>
            <person name="van Westerhoven A.C."/>
            <person name="Mehrabi R."/>
            <person name="Talebi R."/>
            <person name="Steentjes M.B.F."/>
            <person name="Corcolon B."/>
            <person name="Chong P.A."/>
            <person name="Kema G.H.J."/>
            <person name="Seidl M.F."/>
        </authorList>
    </citation>
    <scope>NUCLEOTIDE SEQUENCE [LARGE SCALE GENOMIC DNA]</scope>
    <source>
        <strain evidence="2 3">P124</strain>
    </source>
</reference>
<feature type="compositionally biased region" description="Acidic residues" evidence="1">
    <location>
        <begin position="722"/>
        <end position="748"/>
    </location>
</feature>
<feature type="compositionally biased region" description="Basic and acidic residues" evidence="1">
    <location>
        <begin position="759"/>
        <end position="768"/>
    </location>
</feature>
<feature type="region of interest" description="Disordered" evidence="1">
    <location>
        <begin position="237"/>
        <end position="277"/>
    </location>
</feature>
<dbReference type="Proteomes" id="UP001305779">
    <property type="component" value="Unassembled WGS sequence"/>
</dbReference>
<dbReference type="InterPro" id="IPR018822">
    <property type="entry name" value="UPF0646"/>
</dbReference>
<feature type="region of interest" description="Disordered" evidence="1">
    <location>
        <begin position="598"/>
        <end position="838"/>
    </location>
</feature>
<feature type="compositionally biased region" description="Polar residues" evidence="1">
    <location>
        <begin position="800"/>
        <end position="809"/>
    </location>
</feature>
<evidence type="ECO:0000256" key="1">
    <source>
        <dbReference type="SAM" id="MobiDB-lite"/>
    </source>
</evidence>
<feature type="compositionally biased region" description="Acidic residues" evidence="1">
    <location>
        <begin position="695"/>
        <end position="706"/>
    </location>
</feature>